<feature type="signal peptide" evidence="1">
    <location>
        <begin position="1"/>
        <end position="19"/>
    </location>
</feature>
<organism evidence="2 3">
    <name type="scientific">Parvularcula mediterranea</name>
    <dbReference type="NCBI Taxonomy" id="2732508"/>
    <lineage>
        <taxon>Bacteria</taxon>
        <taxon>Pseudomonadati</taxon>
        <taxon>Pseudomonadota</taxon>
        <taxon>Alphaproteobacteria</taxon>
        <taxon>Parvularculales</taxon>
        <taxon>Parvularculaceae</taxon>
        <taxon>Parvularcula</taxon>
    </lineage>
</organism>
<accession>A0A7Y3RPY5</accession>
<gene>
    <name evidence="2" type="ORF">HK107_14690</name>
</gene>
<name>A0A7Y3RPY5_9PROT</name>
<dbReference type="InterPro" id="IPR018707">
    <property type="entry name" value="LpxR"/>
</dbReference>
<dbReference type="Gene3D" id="2.40.128.140">
    <property type="entry name" value="Outer membrane protein"/>
    <property type="match status" value="1"/>
</dbReference>
<feature type="chain" id="PRO_5031023717" evidence="1">
    <location>
        <begin position="20"/>
        <end position="334"/>
    </location>
</feature>
<dbReference type="InterPro" id="IPR037107">
    <property type="entry name" value="Put_OMP_sf"/>
</dbReference>
<keyword evidence="3" id="KW-1185">Reference proteome</keyword>
<evidence type="ECO:0000313" key="2">
    <source>
        <dbReference type="EMBL" id="NNU17576.1"/>
    </source>
</evidence>
<dbReference type="RefSeq" id="WP_173201138.1">
    <property type="nucleotide sequence ID" value="NZ_JABFCX010000003.1"/>
</dbReference>
<dbReference type="AlphaFoldDB" id="A0A7Y3RPY5"/>
<dbReference type="Pfam" id="PF09982">
    <property type="entry name" value="LpxR"/>
    <property type="match status" value="1"/>
</dbReference>
<proteinExistence type="predicted"/>
<protein>
    <submittedName>
        <fullName evidence="2">Lipid A deacylase LpxR family protein</fullName>
    </submittedName>
</protein>
<keyword evidence="1" id="KW-0732">Signal</keyword>
<dbReference type="EMBL" id="JABFCX010000003">
    <property type="protein sequence ID" value="NNU17576.1"/>
    <property type="molecule type" value="Genomic_DNA"/>
</dbReference>
<dbReference type="Proteomes" id="UP000536835">
    <property type="component" value="Unassembled WGS sequence"/>
</dbReference>
<evidence type="ECO:0000256" key="1">
    <source>
        <dbReference type="SAM" id="SignalP"/>
    </source>
</evidence>
<reference evidence="2 3" key="1">
    <citation type="submission" date="2020-05" db="EMBL/GenBank/DDBJ databases">
        <title>Parvularcula mediterraneae sp. nov., isolated from polypropylene straw from shallow seawater of the seashore of Laganas in Zakynthos island, Greece.</title>
        <authorList>
            <person name="Szabo I."/>
            <person name="Al-Omari J."/>
            <person name="Rado J."/>
            <person name="Szerdahelyi G.S."/>
        </authorList>
    </citation>
    <scope>NUCLEOTIDE SEQUENCE [LARGE SCALE GENOMIC DNA]</scope>
    <source>
        <strain evidence="2 3">ZS-1/3</strain>
    </source>
</reference>
<comment type="caution">
    <text evidence="2">The sequence shown here is derived from an EMBL/GenBank/DDBJ whole genome shotgun (WGS) entry which is preliminary data.</text>
</comment>
<sequence length="334" mass="36257">MKAILAGGVAALALGTASAQDVVAPDGRATWTVAIENDGYFGEDDNYTSGLRLGYLSGNERLGRTGRFVAQRVLGLNGDPSKMRWRRGFSIAQEIYTPRDLEASALLPDQHPYGAYLYGEYTSLVEQPGRVDQISVQMGVVGPQALGEETQDFTHSITGREKSNGWDNQIDTAVGLNVTYDQQRRIAHSGLGILGMGWDCVWNMGFSAGTVKTAGRVGGNIRIGENLTNGFGPPRVRPSTAGSGFFTPKDRRSWYIFAGGQVEAVAHNIFLDNSLFRDSGPSVERRVIVGDTQGGVALQMGSAQVTFTYVLRTREFEAQQDSQKFGALSISRRF</sequence>
<evidence type="ECO:0000313" key="3">
    <source>
        <dbReference type="Proteomes" id="UP000536835"/>
    </source>
</evidence>